<dbReference type="STRING" id="570519.SAMN04488116_3251"/>
<evidence type="ECO:0000313" key="2">
    <source>
        <dbReference type="EMBL" id="SHH02365.1"/>
    </source>
</evidence>
<dbReference type="PANTHER" id="PTHR30212:SF2">
    <property type="entry name" value="PROTEIN YIIM"/>
    <property type="match status" value="1"/>
</dbReference>
<protein>
    <submittedName>
        <fullName evidence="2">MOSC domain-containing protein YiiM</fullName>
    </submittedName>
</protein>
<sequence length="211" mass="24192">MKVISTNLGRPTPIFWNGQETTTGIFKYPVDQAITLETESVANDTISDRRVHGGVHKACYLFAAEQYPYWKAKYPNLDWDWGMFGENLTVEGLDESKLVIGDVYRLGGALVRISQPREPCFKLGIRFDDQNILKEFIDHGHPGTYVQVLEVGEVKVGDTLELVEPSTNKLTTQEFYKLLFTRKKDPKLLQLALENDALPERKRDKLKRFLK</sequence>
<reference evidence="3" key="1">
    <citation type="submission" date="2016-11" db="EMBL/GenBank/DDBJ databases">
        <authorList>
            <person name="Varghese N."/>
            <person name="Submissions S."/>
        </authorList>
    </citation>
    <scope>NUCLEOTIDE SEQUENCE [LARGE SCALE GENOMIC DNA]</scope>
    <source>
        <strain evidence="3">DSM 22638</strain>
    </source>
</reference>
<gene>
    <name evidence="2" type="ORF">SAMN04488116_3251</name>
</gene>
<dbReference type="GO" id="GO:0030151">
    <property type="term" value="F:molybdenum ion binding"/>
    <property type="evidence" value="ECO:0007669"/>
    <property type="project" value="InterPro"/>
</dbReference>
<name>A0A1M5PKR9_9FLAO</name>
<dbReference type="InterPro" id="IPR011037">
    <property type="entry name" value="Pyrv_Knase-like_insert_dom_sf"/>
</dbReference>
<dbReference type="Pfam" id="PF03473">
    <property type="entry name" value="MOSC"/>
    <property type="match status" value="1"/>
</dbReference>
<dbReference type="EMBL" id="FQWL01000008">
    <property type="protein sequence ID" value="SHH02365.1"/>
    <property type="molecule type" value="Genomic_DNA"/>
</dbReference>
<dbReference type="GO" id="GO:0030170">
    <property type="term" value="F:pyridoxal phosphate binding"/>
    <property type="evidence" value="ECO:0007669"/>
    <property type="project" value="InterPro"/>
</dbReference>
<dbReference type="AlphaFoldDB" id="A0A1M5PKR9"/>
<dbReference type="GO" id="GO:0003824">
    <property type="term" value="F:catalytic activity"/>
    <property type="evidence" value="ECO:0007669"/>
    <property type="project" value="InterPro"/>
</dbReference>
<dbReference type="PROSITE" id="PS51340">
    <property type="entry name" value="MOSC"/>
    <property type="match status" value="1"/>
</dbReference>
<evidence type="ECO:0000259" key="1">
    <source>
        <dbReference type="PROSITE" id="PS51340"/>
    </source>
</evidence>
<dbReference type="InterPro" id="IPR005302">
    <property type="entry name" value="MoCF_Sase_C"/>
</dbReference>
<organism evidence="2 3">
    <name type="scientific">Flagellimonas flava</name>
    <dbReference type="NCBI Taxonomy" id="570519"/>
    <lineage>
        <taxon>Bacteria</taxon>
        <taxon>Pseudomonadati</taxon>
        <taxon>Bacteroidota</taxon>
        <taxon>Flavobacteriia</taxon>
        <taxon>Flavobacteriales</taxon>
        <taxon>Flavobacteriaceae</taxon>
        <taxon>Flagellimonas</taxon>
    </lineage>
</organism>
<evidence type="ECO:0000313" key="3">
    <source>
        <dbReference type="Proteomes" id="UP000184532"/>
    </source>
</evidence>
<dbReference type="Gene3D" id="2.40.33.20">
    <property type="entry name" value="PK beta-barrel domain-like"/>
    <property type="match status" value="1"/>
</dbReference>
<proteinExistence type="predicted"/>
<dbReference type="InterPro" id="IPR052353">
    <property type="entry name" value="Benzoxazolinone_Detox_Enz"/>
</dbReference>
<dbReference type="Proteomes" id="UP000184532">
    <property type="component" value="Unassembled WGS sequence"/>
</dbReference>
<feature type="domain" description="MOSC" evidence="1">
    <location>
        <begin position="28"/>
        <end position="163"/>
    </location>
</feature>
<accession>A0A1M5PKR9</accession>
<dbReference type="SUPFAM" id="SSF50800">
    <property type="entry name" value="PK beta-barrel domain-like"/>
    <property type="match status" value="1"/>
</dbReference>
<dbReference type="PANTHER" id="PTHR30212">
    <property type="entry name" value="PROTEIN YIIM"/>
    <property type="match status" value="1"/>
</dbReference>
<dbReference type="RefSeq" id="WP_073181549.1">
    <property type="nucleotide sequence ID" value="NZ_FQWL01000008.1"/>
</dbReference>
<dbReference type="OrthoDB" id="9786134at2"/>
<keyword evidence="3" id="KW-1185">Reference proteome</keyword>